<sequence>MYGEFEEAIEVNGFETYYRILYEQHRERIKRCI</sequence>
<protein>
    <submittedName>
        <fullName evidence="1">Uncharacterized protein</fullName>
    </submittedName>
</protein>
<dbReference type="EMBL" id="FOGV01000044">
    <property type="protein sequence ID" value="SES36354.1"/>
    <property type="molecule type" value="Genomic_DNA"/>
</dbReference>
<comment type="caution">
    <text evidence="1">The sequence shown here is derived from an EMBL/GenBank/DDBJ whole genome shotgun (WGS) entry which is preliminary data.</text>
</comment>
<keyword evidence="2" id="KW-1185">Reference proteome</keyword>
<gene>
    <name evidence="1" type="ORF">SAMN05444126_1444</name>
</gene>
<organism evidence="1 2">
    <name type="scientific">Salisediminibacterium halotolerans</name>
    <dbReference type="NCBI Taxonomy" id="517425"/>
    <lineage>
        <taxon>Bacteria</taxon>
        <taxon>Bacillati</taxon>
        <taxon>Bacillota</taxon>
        <taxon>Bacilli</taxon>
        <taxon>Bacillales</taxon>
        <taxon>Bacillaceae</taxon>
        <taxon>Salisediminibacterium</taxon>
    </lineage>
</organism>
<dbReference type="STRING" id="1464123.SAMN05444126_1444"/>
<proteinExistence type="predicted"/>
<accession>A0A1H9WRB0</accession>
<evidence type="ECO:0000313" key="2">
    <source>
        <dbReference type="Proteomes" id="UP000199318"/>
    </source>
</evidence>
<reference evidence="2" key="1">
    <citation type="submission" date="2016-10" db="EMBL/GenBank/DDBJ databases">
        <authorList>
            <person name="de Groot N.N."/>
        </authorList>
    </citation>
    <scope>NUCLEOTIDE SEQUENCE [LARGE SCALE GENOMIC DNA]</scope>
    <source>
        <strain evidence="2">10nlg</strain>
    </source>
</reference>
<dbReference type="Proteomes" id="UP000199318">
    <property type="component" value="Unassembled WGS sequence"/>
</dbReference>
<evidence type="ECO:0000313" key="1">
    <source>
        <dbReference type="EMBL" id="SES36354.1"/>
    </source>
</evidence>
<dbReference type="AlphaFoldDB" id="A0A1H9WRB0"/>
<name>A0A1H9WRB0_9BACI</name>